<dbReference type="GO" id="GO:0042970">
    <property type="term" value="F:homoserine transmembrane transporter activity"/>
    <property type="evidence" value="ECO:0007669"/>
    <property type="project" value="TreeGrafter"/>
</dbReference>
<dbReference type="EMBL" id="JACIGK010000049">
    <property type="protein sequence ID" value="MBB4268095.1"/>
    <property type="molecule type" value="Genomic_DNA"/>
</dbReference>
<dbReference type="InterPro" id="IPR001123">
    <property type="entry name" value="LeuE-type"/>
</dbReference>
<evidence type="ECO:0000256" key="6">
    <source>
        <dbReference type="ARBA" id="ARBA00023136"/>
    </source>
</evidence>
<comment type="similarity">
    <text evidence="2">Belongs to the Rht family.</text>
</comment>
<dbReference type="GO" id="GO:0005886">
    <property type="term" value="C:plasma membrane"/>
    <property type="evidence" value="ECO:0007669"/>
    <property type="project" value="UniProtKB-SubCell"/>
</dbReference>
<evidence type="ECO:0000256" key="2">
    <source>
        <dbReference type="ARBA" id="ARBA00007928"/>
    </source>
</evidence>
<proteinExistence type="inferred from homology"/>
<evidence type="ECO:0000313" key="9">
    <source>
        <dbReference type="Proteomes" id="UP000554286"/>
    </source>
</evidence>
<reference evidence="8 9" key="1">
    <citation type="submission" date="2020-08" db="EMBL/GenBank/DDBJ databases">
        <title>Genome sequencing of Purple Non-Sulfur Bacteria from various extreme environments.</title>
        <authorList>
            <person name="Mayer M."/>
        </authorList>
    </citation>
    <scope>NUCLEOTIDE SEQUENCE [LARGE SCALE GENOMIC DNA]</scope>
    <source>
        <strain evidence="8 9">JA131</strain>
    </source>
</reference>
<organism evidence="8 9">
    <name type="scientific">Roseospira visakhapatnamensis</name>
    <dbReference type="NCBI Taxonomy" id="390880"/>
    <lineage>
        <taxon>Bacteria</taxon>
        <taxon>Pseudomonadati</taxon>
        <taxon>Pseudomonadota</taxon>
        <taxon>Alphaproteobacteria</taxon>
        <taxon>Rhodospirillales</taxon>
        <taxon>Rhodospirillaceae</taxon>
        <taxon>Roseospira</taxon>
    </lineage>
</organism>
<evidence type="ECO:0000256" key="7">
    <source>
        <dbReference type="SAM" id="Phobius"/>
    </source>
</evidence>
<dbReference type="Pfam" id="PF01810">
    <property type="entry name" value="LysE"/>
    <property type="match status" value="1"/>
</dbReference>
<feature type="transmembrane region" description="Helical" evidence="7">
    <location>
        <begin position="121"/>
        <end position="143"/>
    </location>
</feature>
<gene>
    <name evidence="8" type="ORF">GGD89_003750</name>
</gene>
<sequence>MNLLLDSLSPEYLATALVVVLIPGTGVIYTLSTGLFRGPAASVAAAFGCTLGIVPHLAASVLGLAALLHASAVAFQAVKIAGVLYLLYLAWGMWRESGGLALSDPDAADEPARRRAGWTTIATRGILINILNPKLSLFFLAFLPQFVPANAPDTLARMGLLGAVFMILTFVVFVAYGLAATALRARVLSSARLTRWIQRAFAAAFAGFAARLAVSE</sequence>
<comment type="subcellular location">
    <subcellularLocation>
        <location evidence="1">Cell membrane</location>
        <topology evidence="1">Multi-pass membrane protein</topology>
    </subcellularLocation>
</comment>
<accession>A0A7W6RGV3</accession>
<dbReference type="PANTHER" id="PTHR30086">
    <property type="entry name" value="ARGININE EXPORTER PROTEIN ARGO"/>
    <property type="match status" value="1"/>
</dbReference>
<feature type="transmembrane region" description="Helical" evidence="7">
    <location>
        <begin position="163"/>
        <end position="184"/>
    </location>
</feature>
<dbReference type="Proteomes" id="UP000554286">
    <property type="component" value="Unassembled WGS sequence"/>
</dbReference>
<keyword evidence="4 7" id="KW-0812">Transmembrane</keyword>
<keyword evidence="3" id="KW-1003">Cell membrane</keyword>
<keyword evidence="5 7" id="KW-1133">Transmembrane helix</keyword>
<dbReference type="AlphaFoldDB" id="A0A7W6RGV3"/>
<keyword evidence="6 7" id="KW-0472">Membrane</keyword>
<dbReference type="PIRSF" id="PIRSF006324">
    <property type="entry name" value="LeuE"/>
    <property type="match status" value="1"/>
</dbReference>
<comment type="caution">
    <text evidence="8">The sequence shown here is derived from an EMBL/GenBank/DDBJ whole genome shotgun (WGS) entry which is preliminary data.</text>
</comment>
<evidence type="ECO:0000313" key="8">
    <source>
        <dbReference type="EMBL" id="MBB4268095.1"/>
    </source>
</evidence>
<dbReference type="RefSeq" id="WP_246423226.1">
    <property type="nucleotide sequence ID" value="NZ_JACIGK010000049.1"/>
</dbReference>
<name>A0A7W6RGV3_9PROT</name>
<evidence type="ECO:0000256" key="1">
    <source>
        <dbReference type="ARBA" id="ARBA00004651"/>
    </source>
</evidence>
<feature type="transmembrane region" description="Helical" evidence="7">
    <location>
        <begin position="12"/>
        <end position="31"/>
    </location>
</feature>
<protein>
    <submittedName>
        <fullName evidence="8">Threonine/homoserine/homoserine lactone efflux protein</fullName>
    </submittedName>
</protein>
<evidence type="ECO:0000256" key="5">
    <source>
        <dbReference type="ARBA" id="ARBA00022989"/>
    </source>
</evidence>
<evidence type="ECO:0000256" key="3">
    <source>
        <dbReference type="ARBA" id="ARBA00022475"/>
    </source>
</evidence>
<feature type="transmembrane region" description="Helical" evidence="7">
    <location>
        <begin position="43"/>
        <end position="67"/>
    </location>
</feature>
<feature type="transmembrane region" description="Helical" evidence="7">
    <location>
        <begin position="73"/>
        <end position="91"/>
    </location>
</feature>
<dbReference type="PANTHER" id="PTHR30086:SF14">
    <property type="entry name" value="HOMOSERINE_HOMOSERINE LACTONE EFFLUX PROTEIN"/>
    <property type="match status" value="1"/>
</dbReference>
<keyword evidence="9" id="KW-1185">Reference proteome</keyword>
<evidence type="ECO:0000256" key="4">
    <source>
        <dbReference type="ARBA" id="ARBA00022692"/>
    </source>
</evidence>